<dbReference type="EMBL" id="GL379847">
    <property type="protein sequence ID" value="EGT54730.1"/>
    <property type="molecule type" value="Genomic_DNA"/>
</dbReference>
<protein>
    <submittedName>
        <fullName evidence="1">Uncharacterized protein</fullName>
    </submittedName>
</protein>
<dbReference type="InParanoid" id="G0N7I8"/>
<name>G0N7I8_CAEBE</name>
<sequence>MLKKSSEEKGIQRGET</sequence>
<dbReference type="Proteomes" id="UP000008068">
    <property type="component" value="Unassembled WGS sequence"/>
</dbReference>
<reference evidence="2" key="1">
    <citation type="submission" date="2011-07" db="EMBL/GenBank/DDBJ databases">
        <authorList>
            <consortium name="Caenorhabditis brenneri Sequencing and Analysis Consortium"/>
            <person name="Wilson R.K."/>
        </authorList>
    </citation>
    <scope>NUCLEOTIDE SEQUENCE [LARGE SCALE GENOMIC DNA]</scope>
    <source>
        <strain evidence="2">PB2801</strain>
    </source>
</reference>
<evidence type="ECO:0000313" key="2">
    <source>
        <dbReference type="Proteomes" id="UP000008068"/>
    </source>
</evidence>
<organism evidence="2">
    <name type="scientific">Caenorhabditis brenneri</name>
    <name type="common">Nematode worm</name>
    <dbReference type="NCBI Taxonomy" id="135651"/>
    <lineage>
        <taxon>Eukaryota</taxon>
        <taxon>Metazoa</taxon>
        <taxon>Ecdysozoa</taxon>
        <taxon>Nematoda</taxon>
        <taxon>Chromadorea</taxon>
        <taxon>Rhabditida</taxon>
        <taxon>Rhabditina</taxon>
        <taxon>Rhabditomorpha</taxon>
        <taxon>Rhabditoidea</taxon>
        <taxon>Rhabditidae</taxon>
        <taxon>Peloderinae</taxon>
        <taxon>Caenorhabditis</taxon>
    </lineage>
</organism>
<dbReference type="AlphaFoldDB" id="G0N7I8"/>
<accession>G0N7I8</accession>
<keyword evidence="2" id="KW-1185">Reference proteome</keyword>
<gene>
    <name evidence="1" type="ORF">CAEBREN_09350</name>
</gene>
<proteinExistence type="predicted"/>
<evidence type="ECO:0000313" key="1">
    <source>
        <dbReference type="EMBL" id="EGT54730.1"/>
    </source>
</evidence>